<evidence type="ECO:0000259" key="3">
    <source>
        <dbReference type="Pfam" id="PF06047"/>
    </source>
</evidence>
<name>A0ABR3AKJ1_PHYBL</name>
<dbReference type="Pfam" id="PF06047">
    <property type="entry name" value="Nkap_C"/>
    <property type="match status" value="1"/>
</dbReference>
<feature type="compositionally biased region" description="Low complexity" evidence="2">
    <location>
        <begin position="1"/>
        <end position="22"/>
    </location>
</feature>
<feature type="compositionally biased region" description="Basic and acidic residues" evidence="2">
    <location>
        <begin position="79"/>
        <end position="98"/>
    </location>
</feature>
<comment type="caution">
    <text evidence="4">The sequence shown here is derived from an EMBL/GenBank/DDBJ whole genome shotgun (WGS) entry which is preliminary data.</text>
</comment>
<feature type="compositionally biased region" description="Basic residues" evidence="2">
    <location>
        <begin position="148"/>
        <end position="178"/>
    </location>
</feature>
<dbReference type="Proteomes" id="UP001448207">
    <property type="component" value="Unassembled WGS sequence"/>
</dbReference>
<comment type="similarity">
    <text evidence="1">Belongs to the NKAP family.</text>
</comment>
<reference evidence="4 5" key="1">
    <citation type="submission" date="2024-04" db="EMBL/GenBank/DDBJ databases">
        <title>Symmetric and asymmetric DNA N6-adenine methylation regulates different biological responses in Mucorales.</title>
        <authorList>
            <consortium name="Lawrence Berkeley National Laboratory"/>
            <person name="Lax C."/>
            <person name="Mondo S.J."/>
            <person name="Osorio-Concepcion M."/>
            <person name="Muszewska A."/>
            <person name="Corrochano-Luque M."/>
            <person name="Gutierrez G."/>
            <person name="Riley R."/>
            <person name="Lipzen A."/>
            <person name="Guo J."/>
            <person name="Hundley H."/>
            <person name="Amirebrahimi M."/>
            <person name="Ng V."/>
            <person name="Lorenzo-Gutierrez D."/>
            <person name="Binder U."/>
            <person name="Yang J."/>
            <person name="Song Y."/>
            <person name="Canovas D."/>
            <person name="Navarro E."/>
            <person name="Freitag M."/>
            <person name="Gabaldon T."/>
            <person name="Grigoriev I.V."/>
            <person name="Corrochano L.M."/>
            <person name="Nicolas F.E."/>
            <person name="Garre V."/>
        </authorList>
    </citation>
    <scope>NUCLEOTIDE SEQUENCE [LARGE SCALE GENOMIC DNA]</scope>
    <source>
        <strain evidence="4 5">L51</strain>
    </source>
</reference>
<feature type="compositionally biased region" description="Acidic residues" evidence="2">
    <location>
        <begin position="133"/>
        <end position="144"/>
    </location>
</feature>
<feature type="region of interest" description="Disordered" evidence="2">
    <location>
        <begin position="1"/>
        <end position="212"/>
    </location>
</feature>
<dbReference type="PANTHER" id="PTHR13087">
    <property type="entry name" value="NF-KAPPA B ACTIVATING PROTEIN"/>
    <property type="match status" value="1"/>
</dbReference>
<organism evidence="4 5">
    <name type="scientific">Phycomyces blakesleeanus</name>
    <dbReference type="NCBI Taxonomy" id="4837"/>
    <lineage>
        <taxon>Eukaryota</taxon>
        <taxon>Fungi</taxon>
        <taxon>Fungi incertae sedis</taxon>
        <taxon>Mucoromycota</taxon>
        <taxon>Mucoromycotina</taxon>
        <taxon>Mucoromycetes</taxon>
        <taxon>Mucorales</taxon>
        <taxon>Phycomycetaceae</taxon>
        <taxon>Phycomyces</taxon>
    </lineage>
</organism>
<dbReference type="PANTHER" id="PTHR13087:SF0">
    <property type="entry name" value="NFKB ACTIVATING PROTEIN LIKE"/>
    <property type="match status" value="1"/>
</dbReference>
<keyword evidence="5" id="KW-1185">Reference proteome</keyword>
<feature type="compositionally biased region" description="Basic and acidic residues" evidence="2">
    <location>
        <begin position="59"/>
        <end position="70"/>
    </location>
</feature>
<evidence type="ECO:0000256" key="1">
    <source>
        <dbReference type="ARBA" id="ARBA00009313"/>
    </source>
</evidence>
<dbReference type="InterPro" id="IPR009269">
    <property type="entry name" value="NKAP_C"/>
</dbReference>
<evidence type="ECO:0000313" key="4">
    <source>
        <dbReference type="EMBL" id="KAL0075594.1"/>
    </source>
</evidence>
<evidence type="ECO:0000313" key="5">
    <source>
        <dbReference type="Proteomes" id="UP001448207"/>
    </source>
</evidence>
<protein>
    <submittedName>
        <fullName evidence="4">Ras-induced vulval development antagonist-domain-containing protein</fullName>
    </submittedName>
</protein>
<gene>
    <name evidence="4" type="ORF">J3Q64DRAFT_1374734</name>
</gene>
<feature type="compositionally biased region" description="Basic and acidic residues" evidence="2">
    <location>
        <begin position="108"/>
        <end position="120"/>
    </location>
</feature>
<sequence>MRSRSPSPRRSSARSPSPYTRRQMLHRRSPSPRQGGRDDRQRSGRRSPSYSRRRRTPSPRRERQFYHNDQDSGETIDGVVRESGETFFEYRKRVREENPATIWATSPDIRRRSLTPDDSRSHKKRRSARSESDSDDSGTDDSDDSERHKRRKHKSHKSSKKKHSSKKSSHKSKKRHRRSETPEDESDVEDKRERDIVRTKQPEDIPILEVDESQLDAVEDLWVEKQVDLPDDLAPVGPVPLPKDDDIRNEREYGGALLPGEGSAMAAYVQQGKRIPRRGEIGLSGDQISDYEKAGYVMSGSRHQRMNAVRLRKENQVISAEEKRLLLQHAQEQKVKRENEIISGFREILGDKFKKEEE</sequence>
<dbReference type="InterPro" id="IPR040466">
    <property type="entry name" value="NKAP"/>
</dbReference>
<feature type="domain" description="NF-kappa-B-activating protein C-terminal" evidence="3">
    <location>
        <begin position="251"/>
        <end position="349"/>
    </location>
</feature>
<dbReference type="EMBL" id="JBCLYO010000035">
    <property type="protein sequence ID" value="KAL0075594.1"/>
    <property type="molecule type" value="Genomic_DNA"/>
</dbReference>
<proteinExistence type="inferred from homology"/>
<feature type="compositionally biased region" description="Basic and acidic residues" evidence="2">
    <location>
        <begin position="189"/>
        <end position="203"/>
    </location>
</feature>
<accession>A0ABR3AKJ1</accession>
<evidence type="ECO:0000256" key="2">
    <source>
        <dbReference type="SAM" id="MobiDB-lite"/>
    </source>
</evidence>